<dbReference type="AlphaFoldDB" id="A0AAE1RKP1"/>
<gene>
    <name evidence="2" type="ORF">RND71_028412</name>
</gene>
<evidence type="ECO:0000313" key="2">
    <source>
        <dbReference type="EMBL" id="KAK4352894.1"/>
    </source>
</evidence>
<comment type="caution">
    <text evidence="2">The sequence shown here is derived from an EMBL/GenBank/DDBJ whole genome shotgun (WGS) entry which is preliminary data.</text>
</comment>
<sequence length="156" mass="17643">MVGERVLCKVSPMKGVMRFEKKYKLSLRYIGPFEIVQHIGEVAYELALSPSLSGVHPVFYILMLGWCSYDLIDSKVEIQRDRFSEDSIEASSDLGGDLGDRVGLAEWISPGWSFNLMYFGGFDPCPPSLYLLVDAGIYKVRVMRCQTPQHPMPYGH</sequence>
<evidence type="ECO:0000259" key="1">
    <source>
        <dbReference type="Pfam" id="PF24626"/>
    </source>
</evidence>
<name>A0AAE1RKP1_9SOLA</name>
<organism evidence="2 3">
    <name type="scientific">Anisodus tanguticus</name>
    <dbReference type="NCBI Taxonomy" id="243964"/>
    <lineage>
        <taxon>Eukaryota</taxon>
        <taxon>Viridiplantae</taxon>
        <taxon>Streptophyta</taxon>
        <taxon>Embryophyta</taxon>
        <taxon>Tracheophyta</taxon>
        <taxon>Spermatophyta</taxon>
        <taxon>Magnoliopsida</taxon>
        <taxon>eudicotyledons</taxon>
        <taxon>Gunneridae</taxon>
        <taxon>Pentapetalae</taxon>
        <taxon>asterids</taxon>
        <taxon>lamiids</taxon>
        <taxon>Solanales</taxon>
        <taxon>Solanaceae</taxon>
        <taxon>Solanoideae</taxon>
        <taxon>Hyoscyameae</taxon>
        <taxon>Anisodus</taxon>
    </lineage>
</organism>
<dbReference type="Proteomes" id="UP001291623">
    <property type="component" value="Unassembled WGS sequence"/>
</dbReference>
<dbReference type="Pfam" id="PF24626">
    <property type="entry name" value="SH3_Tf2-1"/>
    <property type="match status" value="1"/>
</dbReference>
<accession>A0AAE1RKP1</accession>
<dbReference type="EMBL" id="JAVYJV010000015">
    <property type="protein sequence ID" value="KAK4352894.1"/>
    <property type="molecule type" value="Genomic_DNA"/>
</dbReference>
<proteinExistence type="predicted"/>
<keyword evidence="3" id="KW-1185">Reference proteome</keyword>
<evidence type="ECO:0000313" key="3">
    <source>
        <dbReference type="Proteomes" id="UP001291623"/>
    </source>
</evidence>
<protein>
    <recommendedName>
        <fullName evidence="1">Tf2-1-like SH3-like domain-containing protein</fullName>
    </recommendedName>
</protein>
<dbReference type="InterPro" id="IPR056924">
    <property type="entry name" value="SH3_Tf2-1"/>
</dbReference>
<reference evidence="2" key="1">
    <citation type="submission" date="2023-12" db="EMBL/GenBank/DDBJ databases">
        <title>Genome assembly of Anisodus tanguticus.</title>
        <authorList>
            <person name="Wang Y.-J."/>
        </authorList>
    </citation>
    <scope>NUCLEOTIDE SEQUENCE</scope>
    <source>
        <strain evidence="2">KB-2021</strain>
        <tissue evidence="2">Leaf</tissue>
    </source>
</reference>
<feature type="domain" description="Tf2-1-like SH3-like" evidence="1">
    <location>
        <begin position="3"/>
        <end position="64"/>
    </location>
</feature>
<dbReference type="PANTHER" id="PTHR46148">
    <property type="entry name" value="CHROMO DOMAIN-CONTAINING PROTEIN"/>
    <property type="match status" value="1"/>
</dbReference>
<dbReference type="PANTHER" id="PTHR46148:SF57">
    <property type="entry name" value="OS12G0499874 PROTEIN"/>
    <property type="match status" value="1"/>
</dbReference>